<gene>
    <name evidence="7" type="ORF">JCGZ_15693</name>
</gene>
<dbReference type="PROSITE" id="PS51005">
    <property type="entry name" value="NAC"/>
    <property type="match status" value="1"/>
</dbReference>
<dbReference type="EMBL" id="KC775329">
    <property type="protein sequence ID" value="AGL39707.1"/>
    <property type="molecule type" value="Genomic_DNA"/>
</dbReference>
<dbReference type="Pfam" id="PF02365">
    <property type="entry name" value="NAM"/>
    <property type="match status" value="1"/>
</dbReference>
<proteinExistence type="predicted"/>
<reference evidence="6" key="2">
    <citation type="journal article" date="2015" name="PLoS ONE">
        <title>Genome-Wide Analysis of the NAC Gene Family in Physic Nut (Jatropha curcas L.).</title>
        <authorList>
            <person name="Wu Z."/>
            <person name="Xu X."/>
            <person name="Xiong W."/>
            <person name="Wu P."/>
            <person name="Chen Y."/>
            <person name="Li M."/>
            <person name="Wu G."/>
            <person name="Jiang H."/>
        </authorList>
    </citation>
    <scope>NUCLEOTIDE SEQUENCE</scope>
</reference>
<evidence type="ECO:0000259" key="5">
    <source>
        <dbReference type="PROSITE" id="PS51005"/>
    </source>
</evidence>
<evidence type="ECO:0000256" key="4">
    <source>
        <dbReference type="ARBA" id="ARBA00023242"/>
    </source>
</evidence>
<keyword evidence="2" id="KW-0238">DNA-binding</keyword>
<keyword evidence="3" id="KW-0804">Transcription</keyword>
<organism evidence="6">
    <name type="scientific">Jatropha curcas</name>
    <name type="common">Barbados nut</name>
    <dbReference type="NCBI Taxonomy" id="180498"/>
    <lineage>
        <taxon>Eukaryota</taxon>
        <taxon>Viridiplantae</taxon>
        <taxon>Streptophyta</taxon>
        <taxon>Embryophyta</taxon>
        <taxon>Tracheophyta</taxon>
        <taxon>Spermatophyta</taxon>
        <taxon>Magnoliopsida</taxon>
        <taxon>eudicotyledons</taxon>
        <taxon>Gunneridae</taxon>
        <taxon>Pentapetalae</taxon>
        <taxon>rosids</taxon>
        <taxon>fabids</taxon>
        <taxon>Malpighiales</taxon>
        <taxon>Euphorbiaceae</taxon>
        <taxon>Crotonoideae</taxon>
        <taxon>Jatropheae</taxon>
        <taxon>Jatropha</taxon>
    </lineage>
</organism>
<dbReference type="SUPFAM" id="SSF101941">
    <property type="entry name" value="NAC domain"/>
    <property type="match status" value="1"/>
</dbReference>
<dbReference type="EMBL" id="KK914318">
    <property type="protein sequence ID" value="KDP41286.1"/>
    <property type="molecule type" value="Genomic_DNA"/>
</dbReference>
<name>R4N5Q9_JATCU</name>
<dbReference type="Gene3D" id="2.170.150.80">
    <property type="entry name" value="NAC domain"/>
    <property type="match status" value="1"/>
</dbReference>
<evidence type="ECO:0000313" key="6">
    <source>
        <dbReference type="EMBL" id="AGL39707.1"/>
    </source>
</evidence>
<dbReference type="InterPro" id="IPR003441">
    <property type="entry name" value="NAC-dom"/>
</dbReference>
<keyword evidence="1" id="KW-0805">Transcription regulation</keyword>
<keyword evidence="8" id="KW-1185">Reference proteome</keyword>
<dbReference type="PANTHER" id="PTHR31719">
    <property type="entry name" value="NAC TRANSCRIPTION FACTOR 56"/>
    <property type="match status" value="1"/>
</dbReference>
<dbReference type="AlphaFoldDB" id="R4N5Q9"/>
<sequence>MASESFDSLAALMADLGLDSNPTAGEIRVEEDLNLTIGYRFSPYDYELILYYLLKKILDLPLPLNIITEIDLHQYDPDQLPISEFSYGKPGEAYFFTQRERKYSCNSLSKRTTTTGYWKATGLDVKVFHKKLHIHIGFKKTMVFYWGKAPEGIRSPWIMHEYRLNPFLFPEAQQDDTLKSKIESYVVCRIRDKSDSLDGIERPGQGLDEKNKD</sequence>
<evidence type="ECO:0000256" key="1">
    <source>
        <dbReference type="ARBA" id="ARBA00023015"/>
    </source>
</evidence>
<dbReference type="OrthoDB" id="1592334at2759"/>
<protein>
    <submittedName>
        <fullName evidence="6">NAC transcription factor 051</fullName>
    </submittedName>
</protein>
<feature type="domain" description="NAC" evidence="5">
    <location>
        <begin position="35"/>
        <end position="193"/>
    </location>
</feature>
<evidence type="ECO:0000256" key="3">
    <source>
        <dbReference type="ARBA" id="ARBA00023163"/>
    </source>
</evidence>
<evidence type="ECO:0000313" key="7">
    <source>
        <dbReference type="EMBL" id="KDP41286.1"/>
    </source>
</evidence>
<dbReference type="KEGG" id="jcu:105630956"/>
<dbReference type="GO" id="GO:0006355">
    <property type="term" value="P:regulation of DNA-templated transcription"/>
    <property type="evidence" value="ECO:0007669"/>
    <property type="project" value="InterPro"/>
</dbReference>
<dbReference type="GO" id="GO:0003677">
    <property type="term" value="F:DNA binding"/>
    <property type="evidence" value="ECO:0007669"/>
    <property type="project" value="UniProtKB-KW"/>
</dbReference>
<dbReference type="PANTHER" id="PTHR31719:SF43">
    <property type="entry name" value="NAC TRANSCRIPTION FACTOR 56"/>
    <property type="match status" value="1"/>
</dbReference>
<evidence type="ECO:0000256" key="2">
    <source>
        <dbReference type="ARBA" id="ARBA00023125"/>
    </source>
</evidence>
<dbReference type="InterPro" id="IPR036093">
    <property type="entry name" value="NAC_dom_sf"/>
</dbReference>
<keyword evidence="4" id="KW-0539">Nucleus</keyword>
<evidence type="ECO:0000313" key="8">
    <source>
        <dbReference type="Proteomes" id="UP000027138"/>
    </source>
</evidence>
<accession>R4N5Q9</accession>
<dbReference type="Proteomes" id="UP000027138">
    <property type="component" value="Unassembled WGS sequence"/>
</dbReference>
<reference evidence="7 8" key="1">
    <citation type="journal article" date="2014" name="PLoS ONE">
        <title>Global Analysis of Gene Expression Profiles in Physic Nut (Jatropha curcas L.) Seedlings Exposed to Salt Stress.</title>
        <authorList>
            <person name="Zhang L."/>
            <person name="Zhang C."/>
            <person name="Wu P."/>
            <person name="Chen Y."/>
            <person name="Li M."/>
            <person name="Jiang H."/>
            <person name="Wu G."/>
        </authorList>
    </citation>
    <scope>NUCLEOTIDE SEQUENCE [LARGE SCALE GENOMIC DNA]</scope>
    <source>
        <strain evidence="8">cv. GZQX0401</strain>
        <tissue evidence="7">Young leaves</tissue>
    </source>
</reference>
<dbReference type="STRING" id="180498.R4N5Q9"/>